<dbReference type="Proteomes" id="UP001320876">
    <property type="component" value="Unassembled WGS sequence"/>
</dbReference>
<reference evidence="5 6" key="1">
    <citation type="submission" date="2022-10" db="EMBL/GenBank/DDBJ databases">
        <title>Luteolibacter arcticus strain CCTCC AB 2014275, whole genome shotgun sequencing project.</title>
        <authorList>
            <person name="Zhao G."/>
            <person name="Shen L."/>
        </authorList>
    </citation>
    <scope>NUCLEOTIDE SEQUENCE [LARGE SCALE GENOMIC DNA]</scope>
    <source>
        <strain evidence="5 6">CCTCC AB 2014275</strain>
    </source>
</reference>
<dbReference type="InterPro" id="IPR016160">
    <property type="entry name" value="Ald_DH_CS_CYS"/>
</dbReference>
<dbReference type="CDD" id="cd07087">
    <property type="entry name" value="ALDH_F3-13-14_CALDH-like"/>
    <property type="match status" value="1"/>
</dbReference>
<gene>
    <name evidence="5" type="ORF">OKA05_12585</name>
</gene>
<keyword evidence="2 3" id="KW-0560">Oxidoreductase</keyword>
<dbReference type="Gene3D" id="3.40.309.10">
    <property type="entry name" value="Aldehyde Dehydrogenase, Chain A, domain 2"/>
    <property type="match status" value="1"/>
</dbReference>
<dbReference type="Pfam" id="PF00171">
    <property type="entry name" value="Aldedh"/>
    <property type="match status" value="1"/>
</dbReference>
<evidence type="ECO:0000256" key="1">
    <source>
        <dbReference type="ARBA" id="ARBA00009986"/>
    </source>
</evidence>
<dbReference type="PANTHER" id="PTHR43570">
    <property type="entry name" value="ALDEHYDE DEHYDROGENASE"/>
    <property type="match status" value="1"/>
</dbReference>
<keyword evidence="6" id="KW-1185">Reference proteome</keyword>
<dbReference type="RefSeq" id="WP_264487499.1">
    <property type="nucleotide sequence ID" value="NZ_JAPDDT010000004.1"/>
</dbReference>
<evidence type="ECO:0000313" key="5">
    <source>
        <dbReference type="EMBL" id="MCW1923394.1"/>
    </source>
</evidence>
<dbReference type="InterPro" id="IPR016162">
    <property type="entry name" value="Ald_DH_N"/>
</dbReference>
<dbReference type="InterPro" id="IPR012394">
    <property type="entry name" value="Aldehyde_DH_NAD(P)"/>
</dbReference>
<dbReference type="EMBL" id="JAPDDT010000004">
    <property type="protein sequence ID" value="MCW1923394.1"/>
    <property type="molecule type" value="Genomic_DNA"/>
</dbReference>
<dbReference type="PIRSF" id="PIRSF036492">
    <property type="entry name" value="ALDH"/>
    <property type="match status" value="1"/>
</dbReference>
<name>A0ABT3GIS4_9BACT</name>
<protein>
    <recommendedName>
        <fullName evidence="3">Aldehyde dehydrogenase</fullName>
    </recommendedName>
</protein>
<dbReference type="PANTHER" id="PTHR43570:SF16">
    <property type="entry name" value="ALDEHYDE DEHYDROGENASE TYPE III, ISOFORM Q"/>
    <property type="match status" value="1"/>
</dbReference>
<sequence>MAPADLLQQQKSHYATGATRSFEARRDALRGLLQGLDRYEGELIAALHADLGKGAVEAYTSELFVVIGEARHAMANLSRWMKPVRHRVPFLAWPGRARVDREPCGAVLIIGPWNYPLQLLLTPLVGVLAAGGTAVLKPSEHSPRVAAVIARLIAESFHLGHVAVVSGDAAVSESLLREPFDHIFFTGSAPTGRKVMAAAAANLTPVTLELGGKCPVLVFPGKDGRLGESLEVIARRIAWGKYLNAGQTCVAPDHVLVASEHHGPLVAALGKAFRSFGLEDHARIVNRPHYERVKAFLRDGRAFHGGGYDDDALRIDPTVLIDVPADAPVLQEEIFGPILPVIPCEGPDEALTRLRSQPAPLALYAFTKNRELMDRIVRETTSGGVCFNDTVVHITGQSMPFGGVGESGMGRYRGKASFDTFTRERIVMHRPLWIDLPFRYPPPRVTVDRLKALMRFSGK</sequence>
<dbReference type="InterPro" id="IPR016161">
    <property type="entry name" value="Ald_DH/histidinol_DH"/>
</dbReference>
<evidence type="ECO:0000256" key="3">
    <source>
        <dbReference type="PIRNR" id="PIRNR036492"/>
    </source>
</evidence>
<feature type="domain" description="Aldehyde dehydrogenase" evidence="4">
    <location>
        <begin position="18"/>
        <end position="426"/>
    </location>
</feature>
<comment type="similarity">
    <text evidence="1 3">Belongs to the aldehyde dehydrogenase family.</text>
</comment>
<evidence type="ECO:0000313" key="6">
    <source>
        <dbReference type="Proteomes" id="UP001320876"/>
    </source>
</evidence>
<dbReference type="InterPro" id="IPR016163">
    <property type="entry name" value="Ald_DH_C"/>
</dbReference>
<dbReference type="InterPro" id="IPR015590">
    <property type="entry name" value="Aldehyde_DH_dom"/>
</dbReference>
<dbReference type="PROSITE" id="PS00070">
    <property type="entry name" value="ALDEHYDE_DEHYDR_CYS"/>
    <property type="match status" value="1"/>
</dbReference>
<organism evidence="5 6">
    <name type="scientific">Luteolibacter arcticus</name>
    <dbReference type="NCBI Taxonomy" id="1581411"/>
    <lineage>
        <taxon>Bacteria</taxon>
        <taxon>Pseudomonadati</taxon>
        <taxon>Verrucomicrobiota</taxon>
        <taxon>Verrucomicrobiia</taxon>
        <taxon>Verrucomicrobiales</taxon>
        <taxon>Verrucomicrobiaceae</taxon>
        <taxon>Luteolibacter</taxon>
    </lineage>
</organism>
<proteinExistence type="inferred from homology"/>
<comment type="caution">
    <text evidence="5">The sequence shown here is derived from an EMBL/GenBank/DDBJ whole genome shotgun (WGS) entry which is preliminary data.</text>
</comment>
<dbReference type="Gene3D" id="3.40.605.10">
    <property type="entry name" value="Aldehyde Dehydrogenase, Chain A, domain 1"/>
    <property type="match status" value="1"/>
</dbReference>
<dbReference type="SUPFAM" id="SSF53720">
    <property type="entry name" value="ALDH-like"/>
    <property type="match status" value="1"/>
</dbReference>
<evidence type="ECO:0000256" key="2">
    <source>
        <dbReference type="ARBA" id="ARBA00023002"/>
    </source>
</evidence>
<accession>A0ABT3GIS4</accession>
<evidence type="ECO:0000259" key="4">
    <source>
        <dbReference type="Pfam" id="PF00171"/>
    </source>
</evidence>